<evidence type="ECO:0000259" key="6">
    <source>
        <dbReference type="PROSITE" id="PS50865"/>
    </source>
</evidence>
<feature type="region of interest" description="Disordered" evidence="5">
    <location>
        <begin position="127"/>
        <end position="156"/>
    </location>
</feature>
<proteinExistence type="predicted"/>
<sequence>MASSTVCAQCKTDESSLAAGQKLLQCAGCKAAFYCSAEHQKRDWPWHKAACRAKKTGDPYIVHFDLARETTDGAPWCKPFLDSITIPYSRTYTLVTKVPDLFTVLAHPLLPSAVLCTSSGLIASPDDDDYFDSEDEEPPEEDEETKRMKEEDRKVREEKAAALRAALRKYAEGGGRVILGGPLANYLPFNMIDGMLADLGVSWKSHGYHRTTHSSTSATLSTPLCPATRRRVQPSRRRTQQKRSS</sequence>
<evidence type="ECO:0000313" key="7">
    <source>
        <dbReference type="EMBL" id="CDR36685.1"/>
    </source>
</evidence>
<dbReference type="Pfam" id="PF01753">
    <property type="entry name" value="zf-MYND"/>
    <property type="match status" value="1"/>
</dbReference>
<dbReference type="PROSITE" id="PS50865">
    <property type="entry name" value="ZF_MYND_2"/>
    <property type="match status" value="1"/>
</dbReference>
<feature type="compositionally biased region" description="Acidic residues" evidence="5">
    <location>
        <begin position="127"/>
        <end position="143"/>
    </location>
</feature>
<name>A0A061AGI1_RHOTO</name>
<evidence type="ECO:0000256" key="1">
    <source>
        <dbReference type="ARBA" id="ARBA00022723"/>
    </source>
</evidence>
<organism evidence="7">
    <name type="scientific">Rhodotorula toruloides</name>
    <name type="common">Yeast</name>
    <name type="synonym">Rhodosporidium toruloides</name>
    <dbReference type="NCBI Taxonomy" id="5286"/>
    <lineage>
        <taxon>Eukaryota</taxon>
        <taxon>Fungi</taxon>
        <taxon>Dikarya</taxon>
        <taxon>Basidiomycota</taxon>
        <taxon>Pucciniomycotina</taxon>
        <taxon>Microbotryomycetes</taxon>
        <taxon>Sporidiobolales</taxon>
        <taxon>Sporidiobolaceae</taxon>
        <taxon>Rhodotorula</taxon>
    </lineage>
</organism>
<accession>A0A061AGI1</accession>
<evidence type="ECO:0000256" key="5">
    <source>
        <dbReference type="SAM" id="MobiDB-lite"/>
    </source>
</evidence>
<dbReference type="GO" id="GO:0008270">
    <property type="term" value="F:zinc ion binding"/>
    <property type="evidence" value="ECO:0007669"/>
    <property type="project" value="UniProtKB-KW"/>
</dbReference>
<evidence type="ECO:0000256" key="2">
    <source>
        <dbReference type="ARBA" id="ARBA00022771"/>
    </source>
</evidence>
<dbReference type="AlphaFoldDB" id="A0A061AGI1"/>
<dbReference type="Gene3D" id="6.10.140.2220">
    <property type="match status" value="1"/>
</dbReference>
<feature type="compositionally biased region" description="Basic residues" evidence="5">
    <location>
        <begin position="228"/>
        <end position="245"/>
    </location>
</feature>
<feature type="region of interest" description="Disordered" evidence="5">
    <location>
        <begin position="208"/>
        <end position="245"/>
    </location>
</feature>
<keyword evidence="2 4" id="KW-0863">Zinc-finger</keyword>
<dbReference type="PROSITE" id="PS01360">
    <property type="entry name" value="ZF_MYND_1"/>
    <property type="match status" value="1"/>
</dbReference>
<feature type="compositionally biased region" description="Low complexity" evidence="5">
    <location>
        <begin position="213"/>
        <end position="222"/>
    </location>
</feature>
<dbReference type="InterPro" id="IPR002893">
    <property type="entry name" value="Znf_MYND"/>
</dbReference>
<evidence type="ECO:0000256" key="3">
    <source>
        <dbReference type="ARBA" id="ARBA00022833"/>
    </source>
</evidence>
<evidence type="ECO:0000256" key="4">
    <source>
        <dbReference type="PROSITE-ProRule" id="PRU00134"/>
    </source>
</evidence>
<keyword evidence="1" id="KW-0479">Metal-binding</keyword>
<dbReference type="OrthoDB" id="245563at2759"/>
<protein>
    <submittedName>
        <fullName evidence="7">RHTO0S02e05534g1_1</fullName>
    </submittedName>
</protein>
<dbReference type="EMBL" id="LK052937">
    <property type="protein sequence ID" value="CDR36685.1"/>
    <property type="molecule type" value="Genomic_DNA"/>
</dbReference>
<reference evidence="7" key="1">
    <citation type="journal article" date="2014" name="Genome Announc.">
        <title>Draft genome sequence of Rhodosporidium toruloides CECT1137, an oleaginous yeast of biotechnological interest.</title>
        <authorList>
            <person name="Morin N."/>
            <person name="Calcas X."/>
            <person name="Devillers H."/>
            <person name="Durrens P."/>
            <person name="Sherman D.J."/>
            <person name="Nicaud J.-M."/>
            <person name="Neuveglise C."/>
        </authorList>
    </citation>
    <scope>NUCLEOTIDE SEQUENCE</scope>
    <source>
        <strain evidence="7">CECT1137</strain>
    </source>
</reference>
<feature type="domain" description="MYND-type" evidence="6">
    <location>
        <begin position="7"/>
        <end position="51"/>
    </location>
</feature>
<keyword evidence="3" id="KW-0862">Zinc</keyword>
<feature type="compositionally biased region" description="Basic and acidic residues" evidence="5">
    <location>
        <begin position="144"/>
        <end position="156"/>
    </location>
</feature>
<dbReference type="SUPFAM" id="SSF144232">
    <property type="entry name" value="HIT/MYND zinc finger-like"/>
    <property type="match status" value="1"/>
</dbReference>
<gene>
    <name evidence="7" type="ORF">RHTO0S_02e05534g</name>
</gene>